<keyword evidence="7" id="KW-0472">Membrane</keyword>
<dbReference type="Proteomes" id="UP000188929">
    <property type="component" value="Unassembled WGS sequence"/>
</dbReference>
<feature type="region of interest" description="Disordered" evidence="6">
    <location>
        <begin position="1"/>
        <end position="58"/>
    </location>
</feature>
<keyword evidence="2" id="KW-0732">Signal</keyword>
<keyword evidence="4" id="KW-1015">Disulfide bond</keyword>
<evidence type="ECO:0000256" key="5">
    <source>
        <dbReference type="ARBA" id="ARBA00023284"/>
    </source>
</evidence>
<name>A0A1V2ICW4_9ACTN</name>
<reference evidence="10" key="1">
    <citation type="submission" date="2016-10" db="EMBL/GenBank/DDBJ databases">
        <title>Frankia sp. NRRL B-16386 Genome sequencing.</title>
        <authorList>
            <person name="Ghodhbane-Gtari F."/>
            <person name="Swanson E."/>
            <person name="Gueddou A."/>
            <person name="Hezbri K."/>
            <person name="Ktari K."/>
            <person name="Nouioui I."/>
            <person name="Morris K."/>
            <person name="Simpson S."/>
            <person name="Abebe-Akele F."/>
            <person name="Thomas K."/>
            <person name="Gtari M."/>
            <person name="Tisa L.S."/>
        </authorList>
    </citation>
    <scope>NUCLEOTIDE SEQUENCE [LARGE SCALE GENOMIC DNA]</scope>
    <source>
        <strain evidence="10">NRRL B-16386</strain>
    </source>
</reference>
<feature type="domain" description="Thioredoxin-like fold" evidence="8">
    <location>
        <begin position="108"/>
        <end position="273"/>
    </location>
</feature>
<keyword evidence="3" id="KW-0560">Oxidoreductase</keyword>
<dbReference type="Pfam" id="PF13462">
    <property type="entry name" value="Thioredoxin_4"/>
    <property type="match status" value="1"/>
</dbReference>
<evidence type="ECO:0000256" key="7">
    <source>
        <dbReference type="SAM" id="Phobius"/>
    </source>
</evidence>
<dbReference type="PANTHER" id="PTHR13887:SF14">
    <property type="entry name" value="DISULFIDE BOND FORMATION PROTEIN D"/>
    <property type="match status" value="1"/>
</dbReference>
<gene>
    <name evidence="9" type="ORF">BL253_11260</name>
</gene>
<dbReference type="SUPFAM" id="SSF52833">
    <property type="entry name" value="Thioredoxin-like"/>
    <property type="match status" value="1"/>
</dbReference>
<feature type="transmembrane region" description="Helical" evidence="7">
    <location>
        <begin position="67"/>
        <end position="87"/>
    </location>
</feature>
<evidence type="ECO:0000313" key="10">
    <source>
        <dbReference type="Proteomes" id="UP000188929"/>
    </source>
</evidence>
<evidence type="ECO:0000256" key="6">
    <source>
        <dbReference type="SAM" id="MobiDB-lite"/>
    </source>
</evidence>
<dbReference type="Gene3D" id="3.40.30.10">
    <property type="entry name" value="Glutaredoxin"/>
    <property type="match status" value="1"/>
</dbReference>
<comment type="caution">
    <text evidence="9">The sequence shown here is derived from an EMBL/GenBank/DDBJ whole genome shotgun (WGS) entry which is preliminary data.</text>
</comment>
<protein>
    <submittedName>
        <fullName evidence="9">Phosphoesterase</fullName>
    </submittedName>
</protein>
<organism evidence="9 10">
    <name type="scientific">Pseudofrankia asymbiotica</name>
    <dbReference type="NCBI Taxonomy" id="1834516"/>
    <lineage>
        <taxon>Bacteria</taxon>
        <taxon>Bacillati</taxon>
        <taxon>Actinomycetota</taxon>
        <taxon>Actinomycetes</taxon>
        <taxon>Frankiales</taxon>
        <taxon>Frankiaceae</taxon>
        <taxon>Pseudofrankia</taxon>
    </lineage>
</organism>
<evidence type="ECO:0000256" key="2">
    <source>
        <dbReference type="ARBA" id="ARBA00022729"/>
    </source>
</evidence>
<dbReference type="EMBL" id="MOMC01000021">
    <property type="protein sequence ID" value="ONH30947.1"/>
    <property type="molecule type" value="Genomic_DNA"/>
</dbReference>
<evidence type="ECO:0000313" key="9">
    <source>
        <dbReference type="EMBL" id="ONH30947.1"/>
    </source>
</evidence>
<keyword evidence="10" id="KW-1185">Reference proteome</keyword>
<dbReference type="RefSeq" id="WP_076816225.1">
    <property type="nucleotide sequence ID" value="NZ_MOMC01000021.1"/>
</dbReference>
<evidence type="ECO:0000256" key="1">
    <source>
        <dbReference type="ARBA" id="ARBA00005791"/>
    </source>
</evidence>
<evidence type="ECO:0000256" key="4">
    <source>
        <dbReference type="ARBA" id="ARBA00023157"/>
    </source>
</evidence>
<proteinExistence type="inferred from homology"/>
<dbReference type="AlphaFoldDB" id="A0A1V2ICW4"/>
<comment type="similarity">
    <text evidence="1">Belongs to the thioredoxin family. DsbA subfamily.</text>
</comment>
<evidence type="ECO:0000259" key="8">
    <source>
        <dbReference type="Pfam" id="PF13462"/>
    </source>
</evidence>
<dbReference type="PANTHER" id="PTHR13887">
    <property type="entry name" value="GLUTATHIONE S-TRANSFERASE KAPPA"/>
    <property type="match status" value="1"/>
</dbReference>
<evidence type="ECO:0000256" key="3">
    <source>
        <dbReference type="ARBA" id="ARBA00023002"/>
    </source>
</evidence>
<keyword evidence="7" id="KW-0812">Transmembrane</keyword>
<sequence length="277" mass="28882">MSKGTESGPGDREGQGAPTGGRPPRAGGPAGRGNGQQGRDPRTAARQQRAAAAREAAEARERRRRRMIVLASVVGVIIIAAVVGILVQNSRQDSKPVVIPANATGPDNGIVVGKANAPVTVEFYEDFQCPVCEQFETTTGPTVQSLIDDGKIKAVYHMMSFIGPDSVRAANAGAAAAQAGKFKEFHNLLYANQGTTENSGAFTNDKLIELGSQVGLTSPEFIEAVRSGTYDGYVAKVEDNASKRGVTGTPTVKINGKTLTNEQLTPDAFKAAVSAAG</sequence>
<keyword evidence="7" id="KW-1133">Transmembrane helix</keyword>
<accession>A0A1V2ICW4</accession>
<dbReference type="GO" id="GO:0016491">
    <property type="term" value="F:oxidoreductase activity"/>
    <property type="evidence" value="ECO:0007669"/>
    <property type="project" value="UniProtKB-KW"/>
</dbReference>
<feature type="compositionally biased region" description="Low complexity" evidence="6">
    <location>
        <begin position="44"/>
        <end position="54"/>
    </location>
</feature>
<dbReference type="InterPro" id="IPR036249">
    <property type="entry name" value="Thioredoxin-like_sf"/>
</dbReference>
<dbReference type="InterPro" id="IPR012336">
    <property type="entry name" value="Thioredoxin-like_fold"/>
</dbReference>
<dbReference type="OrthoDB" id="117402at2"/>
<keyword evidence="5" id="KW-0676">Redox-active center</keyword>
<dbReference type="STRING" id="1834516.BL253_11260"/>